<keyword evidence="2" id="KW-0479">Metal-binding</keyword>
<dbReference type="InterPro" id="IPR036457">
    <property type="entry name" value="PPM-type-like_dom_sf"/>
</dbReference>
<dbReference type="SUPFAM" id="SSF81606">
    <property type="entry name" value="PP2C-like"/>
    <property type="match status" value="1"/>
</dbReference>
<dbReference type="PROSITE" id="PS51450">
    <property type="entry name" value="LRR"/>
    <property type="match status" value="5"/>
</dbReference>
<dbReference type="InterPro" id="IPR050216">
    <property type="entry name" value="LRR_domain-containing"/>
</dbReference>
<dbReference type="GO" id="GO:0046872">
    <property type="term" value="F:metal ion binding"/>
    <property type="evidence" value="ECO:0007669"/>
    <property type="project" value="UniProtKB-KW"/>
</dbReference>
<dbReference type="InterPro" id="IPR055071">
    <property type="entry name" value="RA_PHLPP-like"/>
</dbReference>
<keyword evidence="3" id="KW-0677">Repeat</keyword>
<dbReference type="EMBL" id="KL367483">
    <property type="protein sequence ID" value="KFD71258.1"/>
    <property type="molecule type" value="Genomic_DNA"/>
</dbReference>
<dbReference type="InterPro" id="IPR032675">
    <property type="entry name" value="LRR_dom_sf"/>
</dbReference>
<dbReference type="Pfam" id="PF23010">
    <property type="entry name" value="RA_3"/>
    <property type="match status" value="1"/>
</dbReference>
<gene>
    <name evidence="5" type="ORF">M514_04899</name>
</gene>
<dbReference type="SMART" id="SM00332">
    <property type="entry name" value="PP2Cc"/>
    <property type="match status" value="1"/>
</dbReference>
<dbReference type="Pfam" id="PF00481">
    <property type="entry name" value="PP2C"/>
    <property type="match status" value="1"/>
</dbReference>
<dbReference type="PANTHER" id="PTHR48051:SF1">
    <property type="entry name" value="RAS SUPPRESSOR PROTEIN 1"/>
    <property type="match status" value="1"/>
</dbReference>
<dbReference type="Pfam" id="PF23598">
    <property type="entry name" value="LRR_14"/>
    <property type="match status" value="1"/>
</dbReference>
<proteinExistence type="predicted"/>
<name>A0A085NP62_9BILA</name>
<evidence type="ECO:0000256" key="3">
    <source>
        <dbReference type="ARBA" id="ARBA00022737"/>
    </source>
</evidence>
<sequence length="1290" mass="146027">MRTVEHDGYMARSDIISKRRSSPENIYYTLSKWPPNYSSSQGTLTLRPYYSITVPDATTVSIKCKPFTGTEKAKWISQAVDHGFVRLYDPEALLASSLVVPCTLDTTCIQVASKLGIDPNDFHVQFNGHTLRRLLADDRLLAIQNKFLTSIGITNVRRQQFEGDKIDLGYLIRFYAGRPSQVGGYSRAPLSCHCLVRKRGPFRKWTRRFCVLNQNRLFIFGENGKKGSAEPDTVHLDKGKARIAISNSQGKCLKLASNPEHSPQVFYSLTFTSEVCENLTPSDDYSDMQMETIPDELFCGDNPKKISKLNLHGNSLRERPPKAGQYYAGWLNDLVCFQFLTALNLSDNDLLRCPTSLFQLESLSELSLANNKIADLPPEVAKLKNLSVLNLQNNCLHVLPMELSACKQLVFLDLSFNRFDTIPAVLNSLSRLNSWILNGNHISNLSSNIMLSMPMELRKVEIRHNELSHCAASAPALNTLCFLTHLDIRDNNRLIELDLSALSSLQVLNCERCSIITLRVNGSCLSELRANRNKIRSLFIRPTPHQMAILELSHNCMDSLPEWTTELAQIKRILCSHNYIEALPDRLLTNVNSLNYLDLSHNHIRALPSYIENCAIETLLLHHNHIQKLPDEFLSSAHRLLILNLSHNRLAQLPSASQVSELNKIKELCLASNQLTDSALDVIARYRHLQILDISYNKITTISNEFFQKLQMLQEINISGNQIASLPPALTSLPLLTTLRAHSNHIDLAANRITDVPISYMMAPKVKYIDVACNDAIAVQDIHQLKALRDEKSILVVDVNNEILLPEENWKLGTSQFFDPSAARSSVLQLKGRPGNSSADGILLGILESIFSFESGELLQQLLPEIVEQERREVTTRDQYLKYSLIMAHHALKEKGQRQGVSCALCHLVPRYHRGASRKYCIRVANCGDVEVVLCRNGEPILLTKRFTVESSEEEYARIRLSGGTVDQLENNNLQNNAINGTVHCSRMIGCSFLYPSVVPIPYEFVWNLAECDEFLVLANGAVWQTMSYHEVIAQVRSIPEPSLAAKYLQDIVRAYRCTEDISIMVIRFGFPKKGADFVSMFTATPYRERRFATKVPVNSESNSSASPDYEDPTLALPKATKMFENTDHTSEDSTNLRFTKSAYSVIRKKRLEKREPANGIHFAKPVRTVSHLYASRPQVQSSTPVQTYQSLERRRYYGDDETRQRKDMAKRLAQKAAQARQSLRSVTNAIGQKAKGKQTNHYKSISIVPKTQNNSDLYETDEEERKWKFEKKTERYKSYFYKSSQPAAD</sequence>
<dbReference type="SMART" id="SM00369">
    <property type="entry name" value="LRR_TYP"/>
    <property type="match status" value="9"/>
</dbReference>
<protein>
    <recommendedName>
        <fullName evidence="4">PPM-type phosphatase domain-containing protein</fullName>
    </recommendedName>
</protein>
<dbReference type="Pfam" id="PF13855">
    <property type="entry name" value="LRR_8"/>
    <property type="match status" value="2"/>
</dbReference>
<evidence type="ECO:0000256" key="2">
    <source>
        <dbReference type="ARBA" id="ARBA00022723"/>
    </source>
</evidence>
<dbReference type="Pfam" id="PF00560">
    <property type="entry name" value="LRR_1"/>
    <property type="match status" value="1"/>
</dbReference>
<dbReference type="InterPro" id="IPR001611">
    <property type="entry name" value="Leu-rich_rpt"/>
</dbReference>
<dbReference type="CDD" id="cd00821">
    <property type="entry name" value="PH"/>
    <property type="match status" value="1"/>
</dbReference>
<dbReference type="GO" id="GO:0005737">
    <property type="term" value="C:cytoplasm"/>
    <property type="evidence" value="ECO:0007669"/>
    <property type="project" value="TreeGrafter"/>
</dbReference>
<dbReference type="SMART" id="SM00364">
    <property type="entry name" value="LRR_BAC"/>
    <property type="match status" value="5"/>
</dbReference>
<accession>A0A085NP62</accession>
<evidence type="ECO:0000256" key="1">
    <source>
        <dbReference type="ARBA" id="ARBA00022614"/>
    </source>
</evidence>
<feature type="domain" description="PPM-type phosphatase" evidence="4">
    <location>
        <begin position="824"/>
        <end position="1069"/>
    </location>
</feature>
<dbReference type="CDD" id="cd00143">
    <property type="entry name" value="PP2Cc"/>
    <property type="match status" value="1"/>
</dbReference>
<dbReference type="Gene3D" id="3.80.10.10">
    <property type="entry name" value="Ribonuclease Inhibitor"/>
    <property type="match status" value="3"/>
</dbReference>
<dbReference type="SUPFAM" id="SSF52058">
    <property type="entry name" value="L domain-like"/>
    <property type="match status" value="2"/>
</dbReference>
<organism evidence="5">
    <name type="scientific">Trichuris suis</name>
    <name type="common">pig whipworm</name>
    <dbReference type="NCBI Taxonomy" id="68888"/>
    <lineage>
        <taxon>Eukaryota</taxon>
        <taxon>Metazoa</taxon>
        <taxon>Ecdysozoa</taxon>
        <taxon>Nematoda</taxon>
        <taxon>Enoplea</taxon>
        <taxon>Dorylaimia</taxon>
        <taxon>Trichinellida</taxon>
        <taxon>Trichuridae</taxon>
        <taxon>Trichuris</taxon>
    </lineage>
</organism>
<evidence type="ECO:0000313" key="5">
    <source>
        <dbReference type="EMBL" id="KFD71258.1"/>
    </source>
</evidence>
<reference evidence="5" key="1">
    <citation type="journal article" date="2014" name="Nat. Genet.">
        <title>Genome and transcriptome of the porcine whipworm Trichuris suis.</title>
        <authorList>
            <person name="Jex A.R."/>
            <person name="Nejsum P."/>
            <person name="Schwarz E.M."/>
            <person name="Hu L."/>
            <person name="Young N.D."/>
            <person name="Hall R.S."/>
            <person name="Korhonen P.K."/>
            <person name="Liao S."/>
            <person name="Thamsborg S."/>
            <person name="Xia J."/>
            <person name="Xu P."/>
            <person name="Wang S."/>
            <person name="Scheerlinck J.P."/>
            <person name="Hofmann A."/>
            <person name="Sternberg P.W."/>
            <person name="Wang J."/>
            <person name="Gasser R.B."/>
        </authorList>
    </citation>
    <scope>NUCLEOTIDE SEQUENCE [LARGE SCALE GENOMIC DNA]</scope>
    <source>
        <strain evidence="5">DCEP-RM93F</strain>
    </source>
</reference>
<dbReference type="PANTHER" id="PTHR48051">
    <property type="match status" value="1"/>
</dbReference>
<dbReference type="Proteomes" id="UP000030758">
    <property type="component" value="Unassembled WGS sequence"/>
</dbReference>
<dbReference type="Gene3D" id="3.60.40.10">
    <property type="entry name" value="PPM-type phosphatase domain"/>
    <property type="match status" value="1"/>
</dbReference>
<dbReference type="InterPro" id="IPR001932">
    <property type="entry name" value="PPM-type_phosphatase-like_dom"/>
</dbReference>
<keyword evidence="1" id="KW-0433">Leucine-rich repeat</keyword>
<dbReference type="InterPro" id="IPR003591">
    <property type="entry name" value="Leu-rich_rpt_typical-subtyp"/>
</dbReference>
<dbReference type="PROSITE" id="PS51746">
    <property type="entry name" value="PPM_2"/>
    <property type="match status" value="1"/>
</dbReference>
<dbReference type="InterPro" id="IPR055414">
    <property type="entry name" value="LRR_R13L4/SHOC2-like"/>
</dbReference>
<evidence type="ECO:0000259" key="4">
    <source>
        <dbReference type="PROSITE" id="PS51746"/>
    </source>
</evidence>
<dbReference type="CDD" id="cd17213">
    <property type="entry name" value="RA_PHLPP"/>
    <property type="match status" value="1"/>
</dbReference>